<dbReference type="Pfam" id="PF02776">
    <property type="entry name" value="TPP_enzyme_N"/>
    <property type="match status" value="1"/>
</dbReference>
<dbReference type="CDD" id="cd07035">
    <property type="entry name" value="TPP_PYR_POX_like"/>
    <property type="match status" value="1"/>
</dbReference>
<dbReference type="NCBIfam" id="NF006203">
    <property type="entry name" value="PRK08327.1"/>
    <property type="match status" value="1"/>
</dbReference>
<dbReference type="GO" id="GO:0030976">
    <property type="term" value="F:thiamine pyrophosphate binding"/>
    <property type="evidence" value="ECO:0007669"/>
    <property type="project" value="InterPro"/>
</dbReference>
<dbReference type="EMBL" id="QGMF01000070">
    <property type="protein sequence ID" value="TVY20116.1"/>
    <property type="molecule type" value="Genomic_DNA"/>
</dbReference>
<dbReference type="OrthoDB" id="2867507at2759"/>
<dbReference type="AlphaFoldDB" id="A0A8T9BL86"/>
<dbReference type="Gene3D" id="3.40.50.970">
    <property type="match status" value="2"/>
</dbReference>
<dbReference type="GO" id="GO:0009097">
    <property type="term" value="P:isoleucine biosynthetic process"/>
    <property type="evidence" value="ECO:0007669"/>
    <property type="project" value="TreeGrafter"/>
</dbReference>
<evidence type="ECO:0000313" key="8">
    <source>
        <dbReference type="EMBL" id="TVY20116.1"/>
    </source>
</evidence>
<dbReference type="Pfam" id="PF02775">
    <property type="entry name" value="TPP_enzyme_C"/>
    <property type="match status" value="1"/>
</dbReference>
<keyword evidence="2 3" id="KW-0786">Thiamine pyrophosphate</keyword>
<evidence type="ECO:0000256" key="1">
    <source>
        <dbReference type="ARBA" id="ARBA00007812"/>
    </source>
</evidence>
<dbReference type="PANTHER" id="PTHR18968:SF164">
    <property type="entry name" value="PYRUVATE DECARBOXYLASE"/>
    <property type="match status" value="1"/>
</dbReference>
<dbReference type="Gene3D" id="3.40.50.1220">
    <property type="entry name" value="TPP-binding domain"/>
    <property type="match status" value="1"/>
</dbReference>
<dbReference type="GO" id="GO:0009099">
    <property type="term" value="P:L-valine biosynthetic process"/>
    <property type="evidence" value="ECO:0007669"/>
    <property type="project" value="TreeGrafter"/>
</dbReference>
<feature type="compositionally biased region" description="Pro residues" evidence="4">
    <location>
        <begin position="69"/>
        <end position="80"/>
    </location>
</feature>
<dbReference type="GO" id="GO:0050660">
    <property type="term" value="F:flavin adenine dinucleotide binding"/>
    <property type="evidence" value="ECO:0007669"/>
    <property type="project" value="TreeGrafter"/>
</dbReference>
<dbReference type="Proteomes" id="UP000469559">
    <property type="component" value="Unassembled WGS sequence"/>
</dbReference>
<comment type="similarity">
    <text evidence="1 3">Belongs to the TPP enzyme family.</text>
</comment>
<dbReference type="InterPro" id="IPR012001">
    <property type="entry name" value="Thiamin_PyroP_enz_TPP-bd_dom"/>
</dbReference>
<dbReference type="SUPFAM" id="SSF52518">
    <property type="entry name" value="Thiamin diphosphate-binding fold (THDP-binding)"/>
    <property type="match status" value="2"/>
</dbReference>
<dbReference type="InterPro" id="IPR045229">
    <property type="entry name" value="TPP_enz"/>
</dbReference>
<dbReference type="GO" id="GO:0000287">
    <property type="term" value="F:magnesium ion binding"/>
    <property type="evidence" value="ECO:0007669"/>
    <property type="project" value="InterPro"/>
</dbReference>
<dbReference type="InterPro" id="IPR029035">
    <property type="entry name" value="DHS-like_NAD/FAD-binding_dom"/>
</dbReference>
<feature type="region of interest" description="Disordered" evidence="4">
    <location>
        <begin position="63"/>
        <end position="83"/>
    </location>
</feature>
<evidence type="ECO:0000256" key="4">
    <source>
        <dbReference type="SAM" id="MobiDB-lite"/>
    </source>
</evidence>
<organism evidence="8 9">
    <name type="scientific">Lachnellula arida</name>
    <dbReference type="NCBI Taxonomy" id="1316785"/>
    <lineage>
        <taxon>Eukaryota</taxon>
        <taxon>Fungi</taxon>
        <taxon>Dikarya</taxon>
        <taxon>Ascomycota</taxon>
        <taxon>Pezizomycotina</taxon>
        <taxon>Leotiomycetes</taxon>
        <taxon>Helotiales</taxon>
        <taxon>Lachnaceae</taxon>
        <taxon>Lachnellula</taxon>
    </lineage>
</organism>
<sequence length="693" mass="74775">MSSWTNSLWQQRRASSLLPRGPSLVSRHLNHNPGIAVFIFGQHHHGTDFATSVQQRTLSSARQLRQTTPPIPSFVNPPRPRASNTATGFTASDAFFEGLWELGVKACFVNLGSDHPSLIEAMLKGQQKKDRFPEIYTCPNEMVAVSMADGWARATGSPQAVIVHVDVGTQAVGQAMHNANTGRVPVFIFAGLTPYSEEGFKASRTEYQHWLQDAPDQKAIVRDYCRYTGDLRTGSTVKQTVARAMQIASSDPKGPVYLTGAREVMAQKIETNFALESNKYGPIGPAALPKTAVQTITETLVHAKAPIVITGRNHSCPAELVRLAESIPGLRVLDTGGCDMCFPAGHPSYGLFRLGFHQATTKADVILVLDCDVPWIPSQNPPRKDAKIYHVDIDPLNTTIGLSFYPTDGRWKADNYTALCQLNEHLATTPALQKTLQSPIYKERWGSLVKHHVAKNNHLSKLATPPANANANALDIHQIGAIIRKAVPEETVYVVEAATCAMDLSDQLQVDIPGSWINSGGAGLGWSGGAALGVKLAYDSKGSPKFICQVAGDGVFLFSVPSSVYWIASKYNIPILTVVLNNRGWNAPRRSYEFVHPDGLGATATNQQMHISFNPSPDYGGIAKAAAGAKFGTSNSDLFVGKATTATSFNDLLIQGVQAVLDGRGALVEAVLSVDEMGDSTVQSIWKALGVNT</sequence>
<feature type="domain" description="Thiamine pyrophosphate enzyme N-terminal TPP-binding" evidence="7">
    <location>
        <begin position="90"/>
        <end position="220"/>
    </location>
</feature>
<evidence type="ECO:0000313" key="9">
    <source>
        <dbReference type="Proteomes" id="UP000469559"/>
    </source>
</evidence>
<comment type="caution">
    <text evidence="8">The sequence shown here is derived from an EMBL/GenBank/DDBJ whole genome shotgun (WGS) entry which is preliminary data.</text>
</comment>
<gene>
    <name evidence="8" type="primary">mdlC_0</name>
    <name evidence="8" type="ORF">LARI1_G001934</name>
</gene>
<dbReference type="Pfam" id="PF00205">
    <property type="entry name" value="TPP_enzyme_M"/>
    <property type="match status" value="1"/>
</dbReference>
<dbReference type="SUPFAM" id="SSF52467">
    <property type="entry name" value="DHS-like NAD/FAD-binding domain"/>
    <property type="match status" value="1"/>
</dbReference>
<evidence type="ECO:0000259" key="5">
    <source>
        <dbReference type="Pfam" id="PF00205"/>
    </source>
</evidence>
<dbReference type="GO" id="GO:0005948">
    <property type="term" value="C:acetolactate synthase complex"/>
    <property type="evidence" value="ECO:0007669"/>
    <property type="project" value="TreeGrafter"/>
</dbReference>
<feature type="domain" description="Thiamine pyrophosphate enzyme TPP-binding" evidence="6">
    <location>
        <begin position="500"/>
        <end position="633"/>
    </location>
</feature>
<proteinExistence type="inferred from homology"/>
<dbReference type="GO" id="GO:0005739">
    <property type="term" value="C:mitochondrion"/>
    <property type="evidence" value="ECO:0007669"/>
    <property type="project" value="TreeGrafter"/>
</dbReference>
<dbReference type="InterPro" id="IPR029061">
    <property type="entry name" value="THDP-binding"/>
</dbReference>
<dbReference type="PANTHER" id="PTHR18968">
    <property type="entry name" value="THIAMINE PYROPHOSPHATE ENZYMES"/>
    <property type="match status" value="1"/>
</dbReference>
<reference evidence="8 9" key="1">
    <citation type="submission" date="2018-05" db="EMBL/GenBank/DDBJ databases">
        <title>Whole genome sequencing for identification of molecular markers to develop diagnostic detection tools for the regulated plant pathogen Lachnellula willkommii.</title>
        <authorList>
            <person name="Giroux E."/>
            <person name="Bilodeau G."/>
        </authorList>
    </citation>
    <scope>NUCLEOTIDE SEQUENCE [LARGE SCALE GENOMIC DNA]</scope>
    <source>
        <strain evidence="8 9">CBS 203.66</strain>
    </source>
</reference>
<evidence type="ECO:0000256" key="3">
    <source>
        <dbReference type="RuleBase" id="RU362132"/>
    </source>
</evidence>
<evidence type="ECO:0000256" key="2">
    <source>
        <dbReference type="ARBA" id="ARBA00023052"/>
    </source>
</evidence>
<dbReference type="InterPro" id="IPR012000">
    <property type="entry name" value="Thiamin_PyroP_enz_cen_dom"/>
</dbReference>
<feature type="domain" description="Thiamine pyrophosphate enzyme central" evidence="5">
    <location>
        <begin position="293"/>
        <end position="396"/>
    </location>
</feature>
<accession>A0A8T9BL86</accession>
<dbReference type="InterPro" id="IPR011766">
    <property type="entry name" value="TPP_enzyme_TPP-bd"/>
</dbReference>
<evidence type="ECO:0000259" key="7">
    <source>
        <dbReference type="Pfam" id="PF02776"/>
    </source>
</evidence>
<dbReference type="GO" id="GO:0003984">
    <property type="term" value="F:acetolactate synthase activity"/>
    <property type="evidence" value="ECO:0007669"/>
    <property type="project" value="TreeGrafter"/>
</dbReference>
<protein>
    <submittedName>
        <fullName evidence="8">Benzoylformate decarboxylase</fullName>
    </submittedName>
</protein>
<evidence type="ECO:0000259" key="6">
    <source>
        <dbReference type="Pfam" id="PF02775"/>
    </source>
</evidence>
<keyword evidence="9" id="KW-1185">Reference proteome</keyword>
<name>A0A8T9BL86_9HELO</name>